<organism evidence="1 2">
    <name type="scientific">Marinobacterium aestuariivivens</name>
    <dbReference type="NCBI Taxonomy" id="1698799"/>
    <lineage>
        <taxon>Bacteria</taxon>
        <taxon>Pseudomonadati</taxon>
        <taxon>Pseudomonadota</taxon>
        <taxon>Gammaproteobacteria</taxon>
        <taxon>Oceanospirillales</taxon>
        <taxon>Oceanospirillaceae</taxon>
        <taxon>Marinobacterium</taxon>
    </lineage>
</organism>
<evidence type="ECO:0008006" key="3">
    <source>
        <dbReference type="Google" id="ProtNLM"/>
    </source>
</evidence>
<gene>
    <name evidence="1" type="ORF">ACFQDL_11325</name>
</gene>
<keyword evidence="2" id="KW-1185">Reference proteome</keyword>
<accession>A0ABW1ZZE7</accession>
<proteinExistence type="predicted"/>
<protein>
    <recommendedName>
        <fullName evidence="3">Guanylate cyclase domain-containing protein</fullName>
    </recommendedName>
</protein>
<dbReference type="Proteomes" id="UP001596422">
    <property type="component" value="Unassembled WGS sequence"/>
</dbReference>
<sequence>MSDRWSFYLAIEGFNAACEPEAEVLASVEQLMQAIFRMGRYGCPGHPNQLFVLQCGDGFLVTSELHEESLERCACIAVAIMQHLAAEGYLARGAISEGELVDLQDEQPPNCAPAWWRITPIRCIWD</sequence>
<evidence type="ECO:0000313" key="2">
    <source>
        <dbReference type="Proteomes" id="UP001596422"/>
    </source>
</evidence>
<comment type="caution">
    <text evidence="1">The sequence shown here is derived from an EMBL/GenBank/DDBJ whole genome shotgun (WGS) entry which is preliminary data.</text>
</comment>
<name>A0ABW1ZZE7_9GAMM</name>
<dbReference type="RefSeq" id="WP_379909111.1">
    <property type="nucleotide sequence ID" value="NZ_JBHSWE010000001.1"/>
</dbReference>
<evidence type="ECO:0000313" key="1">
    <source>
        <dbReference type="EMBL" id="MFC6670606.1"/>
    </source>
</evidence>
<reference evidence="2" key="1">
    <citation type="journal article" date="2019" name="Int. J. Syst. Evol. Microbiol.">
        <title>The Global Catalogue of Microorganisms (GCM) 10K type strain sequencing project: providing services to taxonomists for standard genome sequencing and annotation.</title>
        <authorList>
            <consortium name="The Broad Institute Genomics Platform"/>
            <consortium name="The Broad Institute Genome Sequencing Center for Infectious Disease"/>
            <person name="Wu L."/>
            <person name="Ma J."/>
        </authorList>
    </citation>
    <scope>NUCLEOTIDE SEQUENCE [LARGE SCALE GENOMIC DNA]</scope>
    <source>
        <strain evidence="2">NBRC 111756</strain>
    </source>
</reference>
<dbReference type="EMBL" id="JBHSWE010000001">
    <property type="protein sequence ID" value="MFC6670606.1"/>
    <property type="molecule type" value="Genomic_DNA"/>
</dbReference>